<dbReference type="SFLD" id="SFLDG00055">
    <property type="entry name" value="glucarate_dehydratase"/>
    <property type="match status" value="1"/>
</dbReference>
<comment type="catalytic activity">
    <reaction evidence="1">
        <text>D-glucarate = 5-dehydro-4-deoxy-D-glucarate + H2O</text>
        <dbReference type="Rhea" id="RHEA:14573"/>
        <dbReference type="ChEBI" id="CHEBI:15377"/>
        <dbReference type="ChEBI" id="CHEBI:30612"/>
        <dbReference type="ChEBI" id="CHEBI:42819"/>
        <dbReference type="EC" id="4.2.1.40"/>
    </reaction>
</comment>
<dbReference type="InterPro" id="IPR017653">
    <property type="entry name" value="Glucarate_dehydratase"/>
</dbReference>
<evidence type="ECO:0000256" key="3">
    <source>
        <dbReference type="ARBA" id="ARBA00005183"/>
    </source>
</evidence>
<dbReference type="NCBIfam" id="TIGR03247">
    <property type="entry name" value="glucar-dehydr"/>
    <property type="match status" value="1"/>
</dbReference>
<dbReference type="EMBL" id="FUXL01000001">
    <property type="protein sequence ID" value="SJZ54688.1"/>
    <property type="molecule type" value="Genomic_DNA"/>
</dbReference>
<keyword evidence="7 12" id="KW-0460">Magnesium</keyword>
<organism evidence="14 15">
    <name type="scientific">Consotaella salsifontis</name>
    <dbReference type="NCBI Taxonomy" id="1365950"/>
    <lineage>
        <taxon>Bacteria</taxon>
        <taxon>Pseudomonadati</taxon>
        <taxon>Pseudomonadota</taxon>
        <taxon>Alphaproteobacteria</taxon>
        <taxon>Hyphomicrobiales</taxon>
        <taxon>Aurantimonadaceae</taxon>
        <taxon>Consotaella</taxon>
    </lineage>
</organism>
<feature type="binding site" evidence="11">
    <location>
        <begin position="239"/>
        <end position="241"/>
    </location>
    <ligand>
        <name>substrate</name>
    </ligand>
</feature>
<dbReference type="PANTHER" id="PTHR48080:SF4">
    <property type="entry name" value="GLUCARATE DEHYDRATASE"/>
    <property type="match status" value="1"/>
</dbReference>
<feature type="binding site" evidence="11">
    <location>
        <begin position="343"/>
        <end position="345"/>
    </location>
    <ligand>
        <name>substrate</name>
    </ligand>
</feature>
<evidence type="ECO:0000313" key="15">
    <source>
        <dbReference type="Proteomes" id="UP000190135"/>
    </source>
</evidence>
<evidence type="ECO:0000256" key="9">
    <source>
        <dbReference type="NCBIfam" id="TIGR03247"/>
    </source>
</evidence>
<dbReference type="GO" id="GO:0008872">
    <property type="term" value="F:glucarate dehydratase activity"/>
    <property type="evidence" value="ECO:0007669"/>
    <property type="project" value="UniProtKB-UniRule"/>
</dbReference>
<feature type="binding site" evidence="11">
    <location>
        <position position="425"/>
    </location>
    <ligand>
        <name>substrate</name>
    </ligand>
</feature>
<dbReference type="InterPro" id="IPR029065">
    <property type="entry name" value="Enolase_C-like"/>
</dbReference>
<dbReference type="InterPro" id="IPR034593">
    <property type="entry name" value="DgoD-like"/>
</dbReference>
<dbReference type="InterPro" id="IPR013341">
    <property type="entry name" value="Mandelate_racemase_N_dom"/>
</dbReference>
<dbReference type="EC" id="4.2.1.40" evidence="5 9"/>
<dbReference type="AlphaFoldDB" id="A0A1T4LJE8"/>
<feature type="binding site" evidence="11">
    <location>
        <position position="372"/>
    </location>
    <ligand>
        <name>substrate</name>
    </ligand>
</feature>
<comment type="similarity">
    <text evidence="4">Belongs to the mandelate racemase/muconate lactonizing enzyme family. GlucD subfamily.</text>
</comment>
<dbReference type="InterPro" id="IPR029017">
    <property type="entry name" value="Enolase-like_N"/>
</dbReference>
<evidence type="ECO:0000256" key="4">
    <source>
        <dbReference type="ARBA" id="ARBA00009938"/>
    </source>
</evidence>
<evidence type="ECO:0000256" key="7">
    <source>
        <dbReference type="ARBA" id="ARBA00022842"/>
    </source>
</evidence>
<evidence type="ECO:0000256" key="2">
    <source>
        <dbReference type="ARBA" id="ARBA00001946"/>
    </source>
</evidence>
<dbReference type="CDD" id="cd03323">
    <property type="entry name" value="D-glucarate_dehydratase"/>
    <property type="match status" value="1"/>
</dbReference>
<dbReference type="PANTHER" id="PTHR48080">
    <property type="entry name" value="D-GALACTONATE DEHYDRATASE-RELATED"/>
    <property type="match status" value="1"/>
</dbReference>
<dbReference type="InterPro" id="IPR013342">
    <property type="entry name" value="Mandelate_racemase_C"/>
</dbReference>
<feature type="binding site" evidence="11">
    <location>
        <position position="36"/>
    </location>
    <ligand>
        <name>substrate</name>
    </ligand>
</feature>
<evidence type="ECO:0000256" key="8">
    <source>
        <dbReference type="ARBA" id="ARBA00023239"/>
    </source>
</evidence>
<evidence type="ECO:0000256" key="6">
    <source>
        <dbReference type="ARBA" id="ARBA00022723"/>
    </source>
</evidence>
<dbReference type="Proteomes" id="UP000190135">
    <property type="component" value="Unassembled WGS sequence"/>
</dbReference>
<dbReference type="Pfam" id="PF02746">
    <property type="entry name" value="MR_MLE_N"/>
    <property type="match status" value="1"/>
</dbReference>
<feature type="binding site" evidence="12">
    <location>
        <position position="239"/>
    </location>
    <ligand>
        <name>Mg(2+)</name>
        <dbReference type="ChEBI" id="CHEBI:18420"/>
    </ligand>
</feature>
<protein>
    <recommendedName>
        <fullName evidence="5 9">Glucarate dehydratase</fullName>
        <ecNumber evidence="5 9">4.2.1.40</ecNumber>
    </recommendedName>
</protein>
<keyword evidence="15" id="KW-1185">Reference proteome</keyword>
<feature type="binding site" evidence="12">
    <location>
        <position position="293"/>
    </location>
    <ligand>
        <name>Mg(2+)</name>
        <dbReference type="ChEBI" id="CHEBI:18420"/>
    </ligand>
</feature>
<dbReference type="InterPro" id="IPR034598">
    <property type="entry name" value="GlucD-like"/>
</dbReference>
<dbReference type="SMART" id="SM00922">
    <property type="entry name" value="MR_MLE"/>
    <property type="match status" value="1"/>
</dbReference>
<evidence type="ECO:0000256" key="5">
    <source>
        <dbReference type="ARBA" id="ARBA00011973"/>
    </source>
</evidence>
<feature type="active site" description="Proton acceptor" evidence="10">
    <location>
        <position position="211"/>
    </location>
</feature>
<evidence type="ECO:0000256" key="12">
    <source>
        <dbReference type="PIRSR" id="PIRSR617653-3"/>
    </source>
</evidence>
<feature type="binding site" evidence="12">
    <location>
        <position position="270"/>
    </location>
    <ligand>
        <name>Mg(2+)</name>
        <dbReference type="ChEBI" id="CHEBI:18420"/>
    </ligand>
</feature>
<sequence length="449" mass="49181">MSNPLPSVTSSPTVTAMRVVPVAGHDDMLLNLSGAHAPFFTRNLVILTDNAGHTGVGEVPGGEKIRRTLEEAIPLVVGQRISTFNAVLNAMRRTFADRDAGGRGLQTFDLRTTIHAVTAVEAAMLDLLGQFLGVPVAALLGEGQQREAVKMLGYLFYVGDRRKTDLPYREEPSAKVDWFRLRHEEALTPEAVVRLAEAAQDHYGFDDFKLKGGVLTGEEEIAAVSALAKRFPEARITLDPNGGWLLEEAIRLCKGMHGVLAYAEDPCGAEDGYSGREIMAEFRRATGLPTATNMIATDWRQMSHAIQLHSVDIPLADPHFWTMQGSVRVAQTCRDHGLTWGSHSNNHFDVSLAMFTHVGAAAPGNVTAIDTHWIWQDGQRLTKEPFQIRNGWVAVPDKPGLGVEIDMDAVEKAHALYKDKALGARDDAAGMQYLVPGWTFDPKRPCMAR</sequence>
<dbReference type="GO" id="GO:0000287">
    <property type="term" value="F:magnesium ion binding"/>
    <property type="evidence" value="ECO:0007669"/>
    <property type="project" value="UniProtKB-UniRule"/>
</dbReference>
<feature type="binding site" evidence="11">
    <location>
        <position position="107"/>
    </location>
    <ligand>
        <name>substrate</name>
    </ligand>
</feature>
<reference evidence="14 15" key="1">
    <citation type="submission" date="2017-02" db="EMBL/GenBank/DDBJ databases">
        <authorList>
            <person name="Peterson S.W."/>
        </authorList>
    </citation>
    <scope>NUCLEOTIDE SEQUENCE [LARGE SCALE GENOMIC DNA]</scope>
    <source>
        <strain evidence="14 15">USBA 369</strain>
    </source>
</reference>
<dbReference type="InterPro" id="IPR036849">
    <property type="entry name" value="Enolase-like_C_sf"/>
</dbReference>
<dbReference type="SUPFAM" id="SSF54826">
    <property type="entry name" value="Enolase N-terminal domain-like"/>
    <property type="match status" value="1"/>
</dbReference>
<keyword evidence="6 12" id="KW-0479">Metal-binding</keyword>
<dbReference type="OrthoDB" id="9775441at2"/>
<evidence type="ECO:0000256" key="11">
    <source>
        <dbReference type="PIRSR" id="PIRSR617653-2"/>
    </source>
</evidence>
<dbReference type="Pfam" id="PF13378">
    <property type="entry name" value="MR_MLE_C"/>
    <property type="match status" value="1"/>
</dbReference>
<evidence type="ECO:0000313" key="14">
    <source>
        <dbReference type="EMBL" id="SJZ54688.1"/>
    </source>
</evidence>
<name>A0A1T4LJE8_9HYPH</name>
<feature type="binding site" evidence="11">
    <location>
        <position position="293"/>
    </location>
    <ligand>
        <name>substrate</name>
    </ligand>
</feature>
<dbReference type="UniPathway" id="UPA00564">
    <property type="reaction ID" value="UER00627"/>
</dbReference>
<dbReference type="STRING" id="1365950.SAMN05428963_101239"/>
<dbReference type="SFLD" id="SFLDS00001">
    <property type="entry name" value="Enolase"/>
    <property type="match status" value="1"/>
</dbReference>
<feature type="binding site" evidence="11">
    <location>
        <position position="209"/>
    </location>
    <ligand>
        <name>substrate</name>
    </ligand>
</feature>
<dbReference type="Gene3D" id="3.30.390.10">
    <property type="entry name" value="Enolase-like, N-terminal domain"/>
    <property type="match status" value="1"/>
</dbReference>
<comment type="cofactor">
    <cofactor evidence="2 12">
        <name>Mg(2+)</name>
        <dbReference type="ChEBI" id="CHEBI:18420"/>
    </cofactor>
</comment>
<dbReference type="Gene3D" id="3.20.20.120">
    <property type="entry name" value="Enolase-like C-terminal domain"/>
    <property type="match status" value="1"/>
</dbReference>
<feature type="active site" description="Proton acceptor" evidence="10">
    <location>
        <position position="343"/>
    </location>
</feature>
<proteinExistence type="inferred from homology"/>
<comment type="pathway">
    <text evidence="3">Carbohydrate acid metabolism; D-glucarate degradation; 2,5-dioxopentanoate from D-glucarate: step 1/2.</text>
</comment>
<dbReference type="SUPFAM" id="SSF51604">
    <property type="entry name" value="Enolase C-terminal domain-like"/>
    <property type="match status" value="1"/>
</dbReference>
<dbReference type="GO" id="GO:0042838">
    <property type="term" value="P:D-glucarate catabolic process"/>
    <property type="evidence" value="ECO:0007669"/>
    <property type="project" value="UniProtKB-UniPathway"/>
</dbReference>
<gene>
    <name evidence="14" type="ORF">SAMN05428963_101239</name>
</gene>
<evidence type="ECO:0000259" key="13">
    <source>
        <dbReference type="SMART" id="SM00922"/>
    </source>
</evidence>
<feature type="binding site" evidence="11">
    <location>
        <position position="154"/>
    </location>
    <ligand>
        <name>substrate</name>
    </ligand>
</feature>
<dbReference type="SFLD" id="SFLDF00005">
    <property type="entry name" value="glucarate_dehydratase"/>
    <property type="match status" value="1"/>
</dbReference>
<accession>A0A1T4LJE8</accession>
<keyword evidence="8" id="KW-0456">Lyase</keyword>
<evidence type="ECO:0000256" key="1">
    <source>
        <dbReference type="ARBA" id="ARBA00001426"/>
    </source>
</evidence>
<feature type="domain" description="Mandelate racemase/muconate lactonizing enzyme C-terminal" evidence="13">
    <location>
        <begin position="189"/>
        <end position="289"/>
    </location>
</feature>
<evidence type="ECO:0000256" key="10">
    <source>
        <dbReference type="PIRSR" id="PIRSR617653-1"/>
    </source>
</evidence>
<dbReference type="RefSeq" id="WP_116002542.1">
    <property type="nucleotide sequence ID" value="NZ_FUXL01000001.1"/>
</dbReference>